<evidence type="ECO:0000313" key="1">
    <source>
        <dbReference type="EMBL" id="EHP31390.1"/>
    </source>
</evidence>
<dbReference type="STRING" id="929558.SMGD1_2868"/>
<dbReference type="OrthoDB" id="5337863at2"/>
<evidence type="ECO:0008006" key="3">
    <source>
        <dbReference type="Google" id="ProtNLM"/>
    </source>
</evidence>
<dbReference type="RefSeq" id="WP_008337552.1">
    <property type="nucleotide sequence ID" value="NZ_AFRZ01000001.1"/>
</dbReference>
<accession>H1FUP6</accession>
<sequence length="423" mass="48188">MKKLYLLTLIFPIVIFAQSYLISNIPLPKTYIQNLDPYPCTERCMQEYLDNEMIFSFLSHADAKLENKEQDEVRMMSISILNLGSSVLTDKLRIALLLPYKVIGRYASSTTNASFAYLIAKNHSFELKSYKIESESIEDIKNALLKISKDGFNYVIAPLTQKGADAVGEINPDMNIFFPTINKKDVTSTSSYLVYGGIDYHAQSDLLLKEAVSPLVIFYDKSSIGKKLSLYEEAQFMNAGIDQNLSAEEKDALILDSNKTVVKFSIPKRTTNLEKELFENTNIVNGSFFINTPIVKTGMIMSQLTLYDTNATNVLSTQINYDPLILSMTQYEDRKNMIIANSITQNNNILIETNSLLSNDIVYDWINYTTTVGVDYFFNLATREDREYNIAIQDNQMIYPIELLTPAKYRFINHISHISNIEE</sequence>
<organism evidence="1 2">
    <name type="scientific">Sulfurimonas gotlandica (strain DSM 19862 / JCM 16533 / GD1)</name>
    <dbReference type="NCBI Taxonomy" id="929558"/>
    <lineage>
        <taxon>Bacteria</taxon>
        <taxon>Pseudomonadati</taxon>
        <taxon>Campylobacterota</taxon>
        <taxon>Epsilonproteobacteria</taxon>
        <taxon>Campylobacterales</taxon>
        <taxon>Sulfurimonadaceae</taxon>
        <taxon>Sulfurimonas</taxon>
    </lineage>
</organism>
<reference evidence="1 2" key="1">
    <citation type="journal article" date="2012" name="Proc. Natl. Acad. Sci. U.S.A.">
        <title>Genome and physiology of a model Epsilonproteobacterium responsible for sulfide detoxification in marine oxygen depletion zones.</title>
        <authorList>
            <person name="Grote J."/>
            <person name="Schott T."/>
            <person name="Bruckner C.G."/>
            <person name="Glockner F.O."/>
            <person name="Jost G."/>
            <person name="Teeling H."/>
            <person name="Labrenz M."/>
            <person name="Jurgens K."/>
        </authorList>
    </citation>
    <scope>NUCLEOTIDE SEQUENCE [LARGE SCALE GENOMIC DNA]</scope>
    <source>
        <strain evidence="1 2">GD1</strain>
    </source>
</reference>
<proteinExistence type="predicted"/>
<protein>
    <recommendedName>
        <fullName evidence="3">Periplasmic protein</fullName>
    </recommendedName>
</protein>
<gene>
    <name evidence="1" type="ORF">SMGD1_2868</name>
</gene>
<keyword evidence="2" id="KW-1185">Reference proteome</keyword>
<dbReference type="eggNOG" id="COG0683">
    <property type="taxonomic scope" value="Bacteria"/>
</dbReference>
<comment type="caution">
    <text evidence="1">The sequence shown here is derived from an EMBL/GenBank/DDBJ whole genome shotgun (WGS) entry which is preliminary data.</text>
</comment>
<dbReference type="AlphaFoldDB" id="B6BJY7"/>
<evidence type="ECO:0000313" key="2">
    <source>
        <dbReference type="Proteomes" id="UP000006431"/>
    </source>
</evidence>
<dbReference type="Proteomes" id="UP000006431">
    <property type="component" value="Unassembled WGS sequence"/>
</dbReference>
<dbReference type="PATRIC" id="fig|929558.5.peg.2858"/>
<accession>B6BJY7</accession>
<dbReference type="EMBL" id="AFRZ01000001">
    <property type="protein sequence ID" value="EHP31390.1"/>
    <property type="molecule type" value="Genomic_DNA"/>
</dbReference>
<dbReference type="HOGENOM" id="CLU_051001_0_0_7"/>
<name>B6BJY7_SULGG</name>